<reference evidence="1 2" key="1">
    <citation type="journal article" date="2025" name="Int. J. Syst. Evol. Microbiol.">
        <title>Desulfovibrio falkowii sp. nov., Porphyromonas miyakawae sp. nov., Mediterraneibacter flintii sp. nov. and Owariibacterium komagatae gen. nov., sp. nov., isolated from human faeces.</title>
        <authorList>
            <person name="Hamaguchi T."/>
            <person name="Ohara M."/>
            <person name="Hisatomi A."/>
            <person name="Sekiguchi K."/>
            <person name="Takeda J.I."/>
            <person name="Ueyama J."/>
            <person name="Ito M."/>
            <person name="Nishiwaki H."/>
            <person name="Ogi T."/>
            <person name="Hirayama M."/>
            <person name="Ohkuma M."/>
            <person name="Sakamoto M."/>
            <person name="Ohno K."/>
        </authorList>
    </citation>
    <scope>NUCLEOTIDE SEQUENCE [LARGE SCALE GENOMIC DNA]</scope>
    <source>
        <strain evidence="1 2">13CB8C</strain>
    </source>
</reference>
<dbReference type="Proteomes" id="UP001628192">
    <property type="component" value="Unassembled WGS sequence"/>
</dbReference>
<accession>A0ABQ0E449</accession>
<evidence type="ECO:0000313" key="2">
    <source>
        <dbReference type="Proteomes" id="UP001628192"/>
    </source>
</evidence>
<proteinExistence type="predicted"/>
<sequence>MQAPGSGLAAPVFIFRALVVPDARTGKVAPHLLCACAPGSGRSEMPAPQSVQGALRCKVQQDMAGSPKAAPIA</sequence>
<comment type="caution">
    <text evidence="1">The sequence shown here is derived from an EMBL/GenBank/DDBJ whole genome shotgun (WGS) entry which is preliminary data.</text>
</comment>
<name>A0ABQ0E449_9BACT</name>
<protein>
    <submittedName>
        <fullName evidence="1">Uncharacterized protein</fullName>
    </submittedName>
</protein>
<keyword evidence="2" id="KW-1185">Reference proteome</keyword>
<evidence type="ECO:0000313" key="1">
    <source>
        <dbReference type="EMBL" id="GAB1252517.1"/>
    </source>
</evidence>
<dbReference type="EMBL" id="BAAFSG010000001">
    <property type="protein sequence ID" value="GAB1252517.1"/>
    <property type="molecule type" value="Genomic_DNA"/>
</dbReference>
<gene>
    <name evidence="1" type="ORF">Defa_00040</name>
</gene>
<organism evidence="1 2">
    <name type="scientific">Desulfovibrio falkowii</name>
    <dbReference type="NCBI Taxonomy" id="3136602"/>
    <lineage>
        <taxon>Bacteria</taxon>
        <taxon>Pseudomonadati</taxon>
        <taxon>Thermodesulfobacteriota</taxon>
        <taxon>Desulfovibrionia</taxon>
        <taxon>Desulfovibrionales</taxon>
        <taxon>Desulfovibrionaceae</taxon>
        <taxon>Desulfovibrio</taxon>
    </lineage>
</organism>